<feature type="domain" description="Hemerythrin-like" evidence="1">
    <location>
        <begin position="20"/>
        <end position="154"/>
    </location>
</feature>
<organism evidence="2 3">
    <name type="scientific">Nocardia aurea</name>
    <dbReference type="NCBI Taxonomy" id="2144174"/>
    <lineage>
        <taxon>Bacteria</taxon>
        <taxon>Bacillati</taxon>
        <taxon>Actinomycetota</taxon>
        <taxon>Actinomycetes</taxon>
        <taxon>Mycobacteriales</taxon>
        <taxon>Nocardiaceae</taxon>
        <taxon>Nocardia</taxon>
    </lineage>
</organism>
<gene>
    <name evidence="2" type="ORF">AB0I48_31550</name>
</gene>
<dbReference type="InterPro" id="IPR012312">
    <property type="entry name" value="Hemerythrin-like"/>
</dbReference>
<accession>A0ABV3G360</accession>
<reference evidence="2 3" key="1">
    <citation type="submission" date="2024-06" db="EMBL/GenBank/DDBJ databases">
        <title>The Natural Products Discovery Center: Release of the First 8490 Sequenced Strains for Exploring Actinobacteria Biosynthetic Diversity.</title>
        <authorList>
            <person name="Kalkreuter E."/>
            <person name="Kautsar S.A."/>
            <person name="Yang D."/>
            <person name="Bader C.D."/>
            <person name="Teijaro C.N."/>
            <person name="Fluegel L."/>
            <person name="Davis C.M."/>
            <person name="Simpson J.R."/>
            <person name="Lauterbach L."/>
            <person name="Steele A.D."/>
            <person name="Gui C."/>
            <person name="Meng S."/>
            <person name="Li G."/>
            <person name="Viehrig K."/>
            <person name="Ye F."/>
            <person name="Su P."/>
            <person name="Kiefer A.F."/>
            <person name="Nichols A."/>
            <person name="Cepeda A.J."/>
            <person name="Yan W."/>
            <person name="Fan B."/>
            <person name="Jiang Y."/>
            <person name="Adhikari A."/>
            <person name="Zheng C.-J."/>
            <person name="Schuster L."/>
            <person name="Cowan T.M."/>
            <person name="Smanski M.J."/>
            <person name="Chevrette M.G."/>
            <person name="De Carvalho L.P.S."/>
            <person name="Shen B."/>
        </authorList>
    </citation>
    <scope>NUCLEOTIDE SEQUENCE [LARGE SCALE GENOMIC DNA]</scope>
    <source>
        <strain evidence="2 3">NPDC050403</strain>
    </source>
</reference>
<dbReference type="Gene3D" id="1.20.120.520">
    <property type="entry name" value="nmb1532 protein domain like"/>
    <property type="match status" value="1"/>
</dbReference>
<dbReference type="Pfam" id="PF01814">
    <property type="entry name" value="Hemerythrin"/>
    <property type="match status" value="1"/>
</dbReference>
<keyword evidence="3" id="KW-1185">Reference proteome</keyword>
<dbReference type="EMBL" id="JBFAKC010000019">
    <property type="protein sequence ID" value="MEV0712105.1"/>
    <property type="molecule type" value="Genomic_DNA"/>
</dbReference>
<comment type="caution">
    <text evidence="2">The sequence shown here is derived from an EMBL/GenBank/DDBJ whole genome shotgun (WGS) entry which is preliminary data.</text>
</comment>
<evidence type="ECO:0000313" key="2">
    <source>
        <dbReference type="EMBL" id="MEV0712105.1"/>
    </source>
</evidence>
<sequence length="224" mass="24411">MTRTPDPAVTARVTPDVTGMRIAHRGMLADTARFAGIARAIAAGSVCGQRRADAIAEYVHLLCDSIHHHHSIEDDVVWPILVASAGSAIDVHELSDDHVQLEAVLATLRDRATGFRASGADRRRAAGELAVALESAHALLAEHIGEEEKIVFPVVDRYVAVADWDRVEKAAKKGGDMKFEVPRVVRYADERELAKMRAEAGVVIRLMLKVLVRAFDKREAIIAG</sequence>
<dbReference type="Proteomes" id="UP001551695">
    <property type="component" value="Unassembled WGS sequence"/>
</dbReference>
<evidence type="ECO:0000259" key="1">
    <source>
        <dbReference type="Pfam" id="PF01814"/>
    </source>
</evidence>
<protein>
    <submittedName>
        <fullName evidence="2">Hemerythrin domain-containing protein</fullName>
    </submittedName>
</protein>
<proteinExistence type="predicted"/>
<name>A0ABV3G360_9NOCA</name>
<dbReference type="RefSeq" id="WP_357788906.1">
    <property type="nucleotide sequence ID" value="NZ_JBFAKC010000019.1"/>
</dbReference>
<dbReference type="CDD" id="cd12108">
    <property type="entry name" value="Hr-like"/>
    <property type="match status" value="1"/>
</dbReference>
<evidence type="ECO:0000313" key="3">
    <source>
        <dbReference type="Proteomes" id="UP001551695"/>
    </source>
</evidence>